<keyword evidence="1" id="KW-0596">Phosphopantetheine</keyword>
<dbReference type="SUPFAM" id="SSF53901">
    <property type="entry name" value="Thiolase-like"/>
    <property type="match status" value="1"/>
</dbReference>
<dbReference type="Pfam" id="PF02801">
    <property type="entry name" value="Ketoacyl-synt_C"/>
    <property type="match status" value="1"/>
</dbReference>
<proteinExistence type="predicted"/>
<feature type="non-terminal residue" evidence="6">
    <location>
        <position position="770"/>
    </location>
</feature>
<dbReference type="InterPro" id="IPR009081">
    <property type="entry name" value="PP-bd_ACP"/>
</dbReference>
<comment type="caution">
    <text evidence="6">The sequence shown here is derived from an EMBL/GenBank/DDBJ whole genome shotgun (WGS) entry which is preliminary data.</text>
</comment>
<evidence type="ECO:0000259" key="4">
    <source>
        <dbReference type="PROSITE" id="PS50075"/>
    </source>
</evidence>
<feature type="domain" description="Ketosynthase family 3 (KS3)" evidence="5">
    <location>
        <begin position="51"/>
        <end position="475"/>
    </location>
</feature>
<dbReference type="Gene3D" id="1.10.1200.10">
    <property type="entry name" value="ACP-like"/>
    <property type="match status" value="1"/>
</dbReference>
<dbReference type="InterPro" id="IPR016039">
    <property type="entry name" value="Thiolase-like"/>
</dbReference>
<dbReference type="PROSITE" id="PS52004">
    <property type="entry name" value="KS3_2"/>
    <property type="match status" value="1"/>
</dbReference>
<dbReference type="InterPro" id="IPR050091">
    <property type="entry name" value="PKS_NRPS_Biosynth_Enz"/>
</dbReference>
<dbReference type="PANTHER" id="PTHR43775:SF37">
    <property type="entry name" value="SI:DKEY-61P9.11"/>
    <property type="match status" value="1"/>
</dbReference>
<evidence type="ECO:0000256" key="2">
    <source>
        <dbReference type="ARBA" id="ARBA00022553"/>
    </source>
</evidence>
<keyword evidence="3" id="KW-0808">Transferase</keyword>
<accession>A0ABX1X4D5</accession>
<dbReference type="Pfam" id="PF00550">
    <property type="entry name" value="PP-binding"/>
    <property type="match status" value="1"/>
</dbReference>
<organism evidence="6 7">
    <name type="scientific">Paenibacillus plantarum</name>
    <dbReference type="NCBI Taxonomy" id="2654975"/>
    <lineage>
        <taxon>Bacteria</taxon>
        <taxon>Bacillati</taxon>
        <taxon>Bacillota</taxon>
        <taxon>Bacilli</taxon>
        <taxon>Bacillales</taxon>
        <taxon>Paenibacillaceae</taxon>
        <taxon>Paenibacillus</taxon>
    </lineage>
</organism>
<dbReference type="PROSITE" id="PS00606">
    <property type="entry name" value="KS3_1"/>
    <property type="match status" value="1"/>
</dbReference>
<dbReference type="PANTHER" id="PTHR43775">
    <property type="entry name" value="FATTY ACID SYNTHASE"/>
    <property type="match status" value="1"/>
</dbReference>
<dbReference type="Pfam" id="PF22621">
    <property type="entry name" value="CurL-like_PKS_C"/>
    <property type="match status" value="1"/>
</dbReference>
<dbReference type="PROSITE" id="PS50075">
    <property type="entry name" value="CARRIER"/>
    <property type="match status" value="1"/>
</dbReference>
<dbReference type="SMART" id="SM00823">
    <property type="entry name" value="PKS_PP"/>
    <property type="match status" value="1"/>
</dbReference>
<evidence type="ECO:0000313" key="6">
    <source>
        <dbReference type="EMBL" id="NOU63266.1"/>
    </source>
</evidence>
<dbReference type="InterPro" id="IPR020806">
    <property type="entry name" value="PKS_PP-bd"/>
</dbReference>
<feature type="domain" description="Carrier" evidence="4">
    <location>
        <begin position="689"/>
        <end position="764"/>
    </location>
</feature>
<dbReference type="InterPro" id="IPR014030">
    <property type="entry name" value="Ketoacyl_synth_N"/>
</dbReference>
<gene>
    <name evidence="6" type="ORF">GC096_04305</name>
</gene>
<sequence>MSVLILTSPYIDKISMKTGLPQGGNLLLNLDQLGRFEWNHKDNVYIEETNDNDIAIIGVSAKLPMADNVEEFWDLLSNGKDLIRDLPYSRRKDIEAYQTIKSDHVEENYPIAAYLDSIDTFDYSFFRMSPRQAALMDPHHRIFLEMTWKAIEDAGYGGNKLVGKNVGVFAGFNPRLEYKKIIEEVDPASLSDSLIGNLPSVLASLISHYMDFKGPNMVINTACSSSLVAVHVALQSLRNKECTVALVGGIRLSILPHEDIRSSDIGIVSSNGRAMVFDDDSDGSGGGEGCVVMLLKPLSTAIEDKDNIYAVIKGSAINNDGTSASISTPNAKAQEEVIDKAWSDAGVDPETIDYIEAHGTGTKLGDPIEVKGIKDAFSRYTRKKQFCAVGSVKTNMGHLDTAAGIAGLLKAVLSLKHQQIPASLYFKTPNRNIDFEDSPLYVNRALIPWESIGPRRCGITSLGLSGTNAHVILEEAPSFWNDQETQYSSLRVLAISSLTEKSLKILVSKYRSFLERNELVNIDDLCFTTNTGRGHYSHRLALIFEDITDLEKKLKQLESIEWYQIKDEEIHYKTINDQALEYQKDRSEWTDQRVMELIKIGFHRETLIEICRMYTEGCDLNWDLLYKGQRRRRISLPTYSFEAQRCWIQNDDLNGVTLETKERVSAKKQHKIPILKKMQHVTVLGKIEELYSEQELVIANVWGKLLGYDSINIYDDYYRLGGDSIQALRIVNMLNEMLDTNLEVSDLLKNPTVDKLAQSLAEKSKKLFKP</sequence>
<name>A0ABX1X4D5_9BACL</name>
<dbReference type="SUPFAM" id="SSF47336">
    <property type="entry name" value="ACP-like"/>
    <property type="match status" value="1"/>
</dbReference>
<reference evidence="6 7" key="1">
    <citation type="submission" date="2019-10" db="EMBL/GenBank/DDBJ databases">
        <title>Description of Paenibacillus humi sp. nov.</title>
        <authorList>
            <person name="Carlier A."/>
            <person name="Qi S."/>
        </authorList>
    </citation>
    <scope>NUCLEOTIDE SEQUENCE [LARGE SCALE GENOMIC DNA]</scope>
    <source>
        <strain evidence="6 7">LMG 31461</strain>
    </source>
</reference>
<dbReference type="PROSITE" id="PS00012">
    <property type="entry name" value="PHOSPHOPANTETHEINE"/>
    <property type="match status" value="1"/>
</dbReference>
<dbReference type="InterPro" id="IPR018201">
    <property type="entry name" value="Ketoacyl_synth_AS"/>
</dbReference>
<dbReference type="InterPro" id="IPR014031">
    <property type="entry name" value="Ketoacyl_synth_C"/>
</dbReference>
<dbReference type="CDD" id="cd00833">
    <property type="entry name" value="PKS"/>
    <property type="match status" value="1"/>
</dbReference>
<keyword evidence="7" id="KW-1185">Reference proteome</keyword>
<dbReference type="Gene3D" id="1.10.1240.100">
    <property type="match status" value="1"/>
</dbReference>
<dbReference type="InterPro" id="IPR036736">
    <property type="entry name" value="ACP-like_sf"/>
</dbReference>
<dbReference type="Gene3D" id="3.40.47.10">
    <property type="match status" value="1"/>
</dbReference>
<evidence type="ECO:0000256" key="1">
    <source>
        <dbReference type="ARBA" id="ARBA00022450"/>
    </source>
</evidence>
<dbReference type="InterPro" id="IPR006162">
    <property type="entry name" value="Ppantetheine_attach_site"/>
</dbReference>
<dbReference type="Proteomes" id="UP000653578">
    <property type="component" value="Unassembled WGS sequence"/>
</dbReference>
<keyword evidence="2" id="KW-0597">Phosphoprotein</keyword>
<dbReference type="SMART" id="SM00825">
    <property type="entry name" value="PKS_KS"/>
    <property type="match status" value="1"/>
</dbReference>
<evidence type="ECO:0000259" key="5">
    <source>
        <dbReference type="PROSITE" id="PS52004"/>
    </source>
</evidence>
<dbReference type="Pfam" id="PF00109">
    <property type="entry name" value="ketoacyl-synt"/>
    <property type="match status" value="1"/>
</dbReference>
<protein>
    <submittedName>
        <fullName evidence="6">Uncharacterized protein</fullName>
    </submittedName>
</protein>
<dbReference type="EMBL" id="WHNY01000009">
    <property type="protein sequence ID" value="NOU63266.1"/>
    <property type="molecule type" value="Genomic_DNA"/>
</dbReference>
<dbReference type="InterPro" id="IPR020841">
    <property type="entry name" value="PKS_Beta-ketoAc_synthase_dom"/>
</dbReference>
<evidence type="ECO:0000256" key="3">
    <source>
        <dbReference type="ARBA" id="ARBA00022679"/>
    </source>
</evidence>
<evidence type="ECO:0000313" key="7">
    <source>
        <dbReference type="Proteomes" id="UP000653578"/>
    </source>
</evidence>